<dbReference type="PANTHER" id="PTHR24412">
    <property type="entry name" value="KELCH PROTEIN"/>
    <property type="match status" value="1"/>
</dbReference>
<dbReference type="STRING" id="283909.R7TKB7"/>
<gene>
    <name evidence="4" type="ORF">CAPTEDRAFT_47985</name>
</gene>
<keyword evidence="2" id="KW-0677">Repeat</keyword>
<keyword evidence="1" id="KW-0880">Kelch repeat</keyword>
<protein>
    <recommendedName>
        <fullName evidence="3">BTB domain-containing protein</fullName>
    </recommendedName>
</protein>
<sequence>MLENMKLTDLVLEVEGKEIPCHRAVMAAASPFFMKMLTSGMKECREGKVEINGASFNTISLIVHALYGGELKIDGDNVQDALVACNMYGINTLASECASYISERVDQDNCM</sequence>
<accession>R7TKB7</accession>
<evidence type="ECO:0000256" key="1">
    <source>
        <dbReference type="ARBA" id="ARBA00022441"/>
    </source>
</evidence>
<reference evidence="5" key="3">
    <citation type="submission" date="2015-06" db="UniProtKB">
        <authorList>
            <consortium name="EnsemblMetazoa"/>
        </authorList>
    </citation>
    <scope>IDENTIFICATION</scope>
</reference>
<dbReference type="Proteomes" id="UP000014760">
    <property type="component" value="Unassembled WGS sequence"/>
</dbReference>
<dbReference type="OrthoDB" id="6418787at2759"/>
<dbReference type="InterPro" id="IPR011333">
    <property type="entry name" value="SKP1/BTB/POZ_sf"/>
</dbReference>
<feature type="domain" description="BTB" evidence="3">
    <location>
        <begin position="8"/>
        <end position="75"/>
    </location>
</feature>
<dbReference type="HOGENOM" id="CLU_004253_11_4_1"/>
<evidence type="ECO:0000313" key="6">
    <source>
        <dbReference type="Proteomes" id="UP000014760"/>
    </source>
</evidence>
<dbReference type="Gene3D" id="3.30.710.10">
    <property type="entry name" value="Potassium Channel Kv1.1, Chain A"/>
    <property type="match status" value="1"/>
</dbReference>
<evidence type="ECO:0000313" key="4">
    <source>
        <dbReference type="EMBL" id="ELT93927.1"/>
    </source>
</evidence>
<dbReference type="PANTHER" id="PTHR24412:SF272">
    <property type="entry name" value="KELCH-LIKE PROTEIN DIABLO"/>
    <property type="match status" value="1"/>
</dbReference>
<organism evidence="4">
    <name type="scientific">Capitella teleta</name>
    <name type="common">Polychaete worm</name>
    <dbReference type="NCBI Taxonomy" id="283909"/>
    <lineage>
        <taxon>Eukaryota</taxon>
        <taxon>Metazoa</taxon>
        <taxon>Spiralia</taxon>
        <taxon>Lophotrochozoa</taxon>
        <taxon>Annelida</taxon>
        <taxon>Polychaeta</taxon>
        <taxon>Sedentaria</taxon>
        <taxon>Scolecida</taxon>
        <taxon>Capitellidae</taxon>
        <taxon>Capitella</taxon>
    </lineage>
</organism>
<dbReference type="EMBL" id="KB309567">
    <property type="protein sequence ID" value="ELT93927.1"/>
    <property type="molecule type" value="Genomic_DNA"/>
</dbReference>
<dbReference type="SUPFAM" id="SSF54695">
    <property type="entry name" value="POZ domain"/>
    <property type="match status" value="1"/>
</dbReference>
<dbReference type="AlphaFoldDB" id="R7TKB7"/>
<evidence type="ECO:0000259" key="3">
    <source>
        <dbReference type="PROSITE" id="PS50097"/>
    </source>
</evidence>
<dbReference type="PROSITE" id="PS50097">
    <property type="entry name" value="BTB"/>
    <property type="match status" value="1"/>
</dbReference>
<proteinExistence type="predicted"/>
<keyword evidence="6" id="KW-1185">Reference proteome</keyword>
<dbReference type="Pfam" id="PF00651">
    <property type="entry name" value="BTB"/>
    <property type="match status" value="1"/>
</dbReference>
<dbReference type="EMBL" id="AMQN01012514">
    <property type="status" value="NOT_ANNOTATED_CDS"/>
    <property type="molecule type" value="Genomic_DNA"/>
</dbReference>
<name>R7TKB7_CAPTE</name>
<dbReference type="CDD" id="cd18186">
    <property type="entry name" value="BTB_POZ_ZBTB_KLHL-like"/>
    <property type="match status" value="1"/>
</dbReference>
<evidence type="ECO:0000313" key="5">
    <source>
        <dbReference type="EnsemblMetazoa" id="CapteP47985"/>
    </source>
</evidence>
<dbReference type="InterPro" id="IPR000210">
    <property type="entry name" value="BTB/POZ_dom"/>
</dbReference>
<reference evidence="6" key="1">
    <citation type="submission" date="2012-12" db="EMBL/GenBank/DDBJ databases">
        <authorList>
            <person name="Hellsten U."/>
            <person name="Grimwood J."/>
            <person name="Chapman J.A."/>
            <person name="Shapiro H."/>
            <person name="Aerts A."/>
            <person name="Otillar R.P."/>
            <person name="Terry A.Y."/>
            <person name="Boore J.L."/>
            <person name="Simakov O."/>
            <person name="Marletaz F."/>
            <person name="Cho S.-J."/>
            <person name="Edsinger-Gonzales E."/>
            <person name="Havlak P."/>
            <person name="Kuo D.-H."/>
            <person name="Larsson T."/>
            <person name="Lv J."/>
            <person name="Arendt D."/>
            <person name="Savage R."/>
            <person name="Osoegawa K."/>
            <person name="de Jong P."/>
            <person name="Lindberg D.R."/>
            <person name="Seaver E.C."/>
            <person name="Weisblat D.A."/>
            <person name="Putnam N.H."/>
            <person name="Grigoriev I.V."/>
            <person name="Rokhsar D.S."/>
        </authorList>
    </citation>
    <scope>NUCLEOTIDE SEQUENCE</scope>
    <source>
        <strain evidence="6">I ESC-2004</strain>
    </source>
</reference>
<dbReference type="SMART" id="SM00225">
    <property type="entry name" value="BTB"/>
    <property type="match status" value="1"/>
</dbReference>
<dbReference type="EnsemblMetazoa" id="CapteT47985">
    <property type="protein sequence ID" value="CapteP47985"/>
    <property type="gene ID" value="CapteG47985"/>
</dbReference>
<feature type="non-terminal residue" evidence="4">
    <location>
        <position position="111"/>
    </location>
</feature>
<evidence type="ECO:0000256" key="2">
    <source>
        <dbReference type="ARBA" id="ARBA00022737"/>
    </source>
</evidence>
<dbReference type="OMA" id="NHEAFEH"/>
<reference evidence="4 6" key="2">
    <citation type="journal article" date="2013" name="Nature">
        <title>Insights into bilaterian evolution from three spiralian genomes.</title>
        <authorList>
            <person name="Simakov O."/>
            <person name="Marletaz F."/>
            <person name="Cho S.J."/>
            <person name="Edsinger-Gonzales E."/>
            <person name="Havlak P."/>
            <person name="Hellsten U."/>
            <person name="Kuo D.H."/>
            <person name="Larsson T."/>
            <person name="Lv J."/>
            <person name="Arendt D."/>
            <person name="Savage R."/>
            <person name="Osoegawa K."/>
            <person name="de Jong P."/>
            <person name="Grimwood J."/>
            <person name="Chapman J.A."/>
            <person name="Shapiro H."/>
            <person name="Aerts A."/>
            <person name="Otillar R.P."/>
            <person name="Terry A.Y."/>
            <person name="Boore J.L."/>
            <person name="Grigoriev I.V."/>
            <person name="Lindberg D.R."/>
            <person name="Seaver E.C."/>
            <person name="Weisblat D.A."/>
            <person name="Putnam N.H."/>
            <person name="Rokhsar D.S."/>
        </authorList>
    </citation>
    <scope>NUCLEOTIDE SEQUENCE</scope>
    <source>
        <strain evidence="4 6">I ESC-2004</strain>
    </source>
</reference>